<dbReference type="EMBL" id="VAJI01000001">
    <property type="protein sequence ID" value="TRB40440.1"/>
    <property type="molecule type" value="Genomic_DNA"/>
</dbReference>
<dbReference type="PROSITE" id="PS01124">
    <property type="entry name" value="HTH_ARAC_FAMILY_2"/>
    <property type="match status" value="1"/>
</dbReference>
<dbReference type="EMBL" id="VAJB01000001">
    <property type="protein sequence ID" value="TRB76271.1"/>
    <property type="molecule type" value="Genomic_DNA"/>
</dbReference>
<evidence type="ECO:0000313" key="5">
    <source>
        <dbReference type="EMBL" id="STY58978.1"/>
    </source>
</evidence>
<dbReference type="KEGG" id="mhay:VK67_02620"/>
<dbReference type="Proteomes" id="UP000318394">
    <property type="component" value="Unassembled WGS sequence"/>
</dbReference>
<dbReference type="EMBL" id="UGPN01000002">
    <property type="protein sequence ID" value="STY58978.1"/>
    <property type="molecule type" value="Genomic_DNA"/>
</dbReference>
<dbReference type="Proteomes" id="UP000254802">
    <property type="component" value="Unassembled WGS sequence"/>
</dbReference>
<feature type="domain" description="HTH araC/xylS-type" evidence="4">
    <location>
        <begin position="173"/>
        <end position="270"/>
    </location>
</feature>
<keyword evidence="3" id="KW-0804">Transcription</keyword>
<keyword evidence="2" id="KW-0238">DNA-binding</keyword>
<reference evidence="9 10" key="2">
    <citation type="journal article" date="2019" name="Vet. Microbiol.">
        <title>Genetic characterization of susceptible and multi-drug resistant Mannheimia haemolytica isolated from high-risk stocker calves prior to and after antimicrobial metaphylaxis.</title>
        <authorList>
            <person name="Snyder E.R."/>
            <person name="Alvarez-Narvaez S."/>
            <person name="Credille B.C."/>
        </authorList>
    </citation>
    <scope>NUCLEOTIDE SEQUENCE [LARGE SCALE GENOMIC DNA]</scope>
    <source>
        <strain evidence="7 9">UGA-R5-128-1</strain>
        <strain evidence="6 10">UGA-R7-163-1</strain>
    </source>
</reference>
<dbReference type="PANTHER" id="PTHR46796">
    <property type="entry name" value="HTH-TYPE TRANSCRIPTIONAL ACTIVATOR RHAS-RELATED"/>
    <property type="match status" value="1"/>
</dbReference>
<evidence type="ECO:0000259" key="4">
    <source>
        <dbReference type="PROSITE" id="PS01124"/>
    </source>
</evidence>
<evidence type="ECO:0000313" key="8">
    <source>
        <dbReference type="Proteomes" id="UP000254802"/>
    </source>
</evidence>
<sequence length="274" mass="31023">MDSLTHLFTQFQFRTDLFHLGQLCQIGSFNEENKGYLHFVRQGRFILNQAAERPITIERPAIIFSPTNILHSLHPLDDSGLDIFCINFDFGKGIRNPLTHTLHNIVILELAQYPELGVLADQIFSEVNQKGCGYQAMIHHLCAYFTLKVARQCLEKGYIQTGLLKGLADKQLGKVLLAIHNAPERDWNVEELANVALMSRSRFAAYFKQTMGVSPMDYLTNWRLAVAQHLLQKGIPVALVAEQVGYSHNAALSRVFMRELGLSPTEWLAQNKES</sequence>
<proteinExistence type="predicted"/>
<dbReference type="GeneID" id="67368145"/>
<dbReference type="RefSeq" id="WP_006249745.1">
    <property type="nucleotide sequence ID" value="NZ_CP011098.1"/>
</dbReference>
<evidence type="ECO:0000313" key="7">
    <source>
        <dbReference type="EMBL" id="TRB76271.1"/>
    </source>
</evidence>
<reference evidence="5 8" key="1">
    <citation type="submission" date="2018-06" db="EMBL/GenBank/DDBJ databases">
        <authorList>
            <consortium name="Pathogen Informatics"/>
            <person name="Doyle S."/>
        </authorList>
    </citation>
    <scope>NUCLEOTIDE SEQUENCE [LARGE SCALE GENOMIC DNA]</scope>
    <source>
        <strain evidence="5 8">NCTC10638</strain>
    </source>
</reference>
<dbReference type="Pfam" id="PF12833">
    <property type="entry name" value="HTH_18"/>
    <property type="match status" value="1"/>
</dbReference>
<dbReference type="KEGG" id="mhaq:WC39_02615"/>
<accession>A0A248ZYK4</accession>
<organism evidence="7 9">
    <name type="scientific">Mannheimia haemolytica</name>
    <name type="common">Pasteurella haemolytica</name>
    <dbReference type="NCBI Taxonomy" id="75985"/>
    <lineage>
        <taxon>Bacteria</taxon>
        <taxon>Pseudomonadati</taxon>
        <taxon>Pseudomonadota</taxon>
        <taxon>Gammaproteobacteria</taxon>
        <taxon>Pasteurellales</taxon>
        <taxon>Pasteurellaceae</taxon>
        <taxon>Mannheimia</taxon>
    </lineage>
</organism>
<gene>
    <name evidence="5" type="primary">araC_1</name>
    <name evidence="7" type="ORF">FEA53_00375</name>
    <name evidence="6" type="ORF">FEB89_00380</name>
    <name evidence="5" type="ORF">NCTC10638_00115</name>
</gene>
<dbReference type="PANTHER" id="PTHR46796:SF7">
    <property type="entry name" value="ARAC FAMILY TRANSCRIPTIONAL REGULATOR"/>
    <property type="match status" value="1"/>
</dbReference>
<dbReference type="InterPro" id="IPR009057">
    <property type="entry name" value="Homeodomain-like_sf"/>
</dbReference>
<evidence type="ECO:0000313" key="9">
    <source>
        <dbReference type="Proteomes" id="UP000315164"/>
    </source>
</evidence>
<dbReference type="Gene3D" id="1.10.10.60">
    <property type="entry name" value="Homeodomain-like"/>
    <property type="match status" value="1"/>
</dbReference>
<dbReference type="Proteomes" id="UP000315164">
    <property type="component" value="Unassembled WGS sequence"/>
</dbReference>
<dbReference type="InterPro" id="IPR032783">
    <property type="entry name" value="AraC_lig"/>
</dbReference>
<evidence type="ECO:0000256" key="1">
    <source>
        <dbReference type="ARBA" id="ARBA00023015"/>
    </source>
</evidence>
<keyword evidence="1" id="KW-0805">Transcription regulation</keyword>
<evidence type="ECO:0000256" key="2">
    <source>
        <dbReference type="ARBA" id="ARBA00023125"/>
    </source>
</evidence>
<dbReference type="OrthoDB" id="9783876at2"/>
<keyword evidence="10" id="KW-1185">Reference proteome</keyword>
<dbReference type="InterPro" id="IPR050204">
    <property type="entry name" value="AraC_XylS_family_regulators"/>
</dbReference>
<dbReference type="SMART" id="SM00342">
    <property type="entry name" value="HTH_ARAC"/>
    <property type="match status" value="1"/>
</dbReference>
<evidence type="ECO:0000313" key="10">
    <source>
        <dbReference type="Proteomes" id="UP000318394"/>
    </source>
</evidence>
<evidence type="ECO:0000313" key="6">
    <source>
        <dbReference type="EMBL" id="TRB40440.1"/>
    </source>
</evidence>
<name>A0A248ZYK4_MANHA</name>
<dbReference type="SUPFAM" id="SSF46689">
    <property type="entry name" value="Homeodomain-like"/>
    <property type="match status" value="2"/>
</dbReference>
<protein>
    <submittedName>
        <fullName evidence="7">AraC family transcriptional regulator</fullName>
    </submittedName>
    <submittedName>
        <fullName evidence="5">Arabinose operon regulatory protein</fullName>
    </submittedName>
</protein>
<dbReference type="GO" id="GO:0003700">
    <property type="term" value="F:DNA-binding transcription factor activity"/>
    <property type="evidence" value="ECO:0007669"/>
    <property type="project" value="InterPro"/>
</dbReference>
<dbReference type="Pfam" id="PF12852">
    <property type="entry name" value="Cupin_6"/>
    <property type="match status" value="1"/>
</dbReference>
<dbReference type="InterPro" id="IPR018060">
    <property type="entry name" value="HTH_AraC"/>
</dbReference>
<dbReference type="GO" id="GO:0043565">
    <property type="term" value="F:sequence-specific DNA binding"/>
    <property type="evidence" value="ECO:0007669"/>
    <property type="project" value="InterPro"/>
</dbReference>
<evidence type="ECO:0000256" key="3">
    <source>
        <dbReference type="ARBA" id="ARBA00023163"/>
    </source>
</evidence>
<dbReference type="STRING" id="75985.WC39_02615"/>
<dbReference type="AlphaFoldDB" id="A0A248ZYK4"/>